<protein>
    <recommendedName>
        <fullName evidence="3">Pyridoxamine 5'-phosphate oxidase family protein</fullName>
    </recommendedName>
</protein>
<organism evidence="1 2">
    <name type="scientific">Pseudonocardia halophobica</name>
    <dbReference type="NCBI Taxonomy" id="29401"/>
    <lineage>
        <taxon>Bacteria</taxon>
        <taxon>Bacillati</taxon>
        <taxon>Actinomycetota</taxon>
        <taxon>Actinomycetes</taxon>
        <taxon>Pseudonocardiales</taxon>
        <taxon>Pseudonocardiaceae</taxon>
        <taxon>Pseudonocardia</taxon>
    </lineage>
</organism>
<proteinExistence type="predicted"/>
<dbReference type="InterPro" id="IPR012349">
    <property type="entry name" value="Split_barrel_FMN-bd"/>
</dbReference>
<dbReference type="SUPFAM" id="SSF50475">
    <property type="entry name" value="FMN-binding split barrel"/>
    <property type="match status" value="1"/>
</dbReference>
<dbReference type="InterPro" id="IPR024747">
    <property type="entry name" value="Pyridox_Oxase-rel"/>
</dbReference>
<keyword evidence="2" id="KW-1185">Reference proteome</keyword>
<comment type="caution">
    <text evidence="1">The sequence shown here is derived from an EMBL/GenBank/DDBJ whole genome shotgun (WGS) entry which is preliminary data.</text>
</comment>
<dbReference type="Pfam" id="PF12900">
    <property type="entry name" value="Pyridox_ox_2"/>
    <property type="match status" value="1"/>
</dbReference>
<accession>A0A9W6KYE6</accession>
<gene>
    <name evidence="1" type="ORF">GCM10017577_06200</name>
</gene>
<dbReference type="Gene3D" id="2.30.110.10">
    <property type="entry name" value="Electron Transport, Fmn-binding Protein, Chain A"/>
    <property type="match status" value="1"/>
</dbReference>
<dbReference type="AlphaFoldDB" id="A0A9W6KYE6"/>
<reference evidence="1" key="1">
    <citation type="journal article" date="2014" name="Int. J. Syst. Evol. Microbiol.">
        <title>Complete genome sequence of Corynebacterium casei LMG S-19264T (=DSM 44701T), isolated from a smear-ripened cheese.</title>
        <authorList>
            <consortium name="US DOE Joint Genome Institute (JGI-PGF)"/>
            <person name="Walter F."/>
            <person name="Albersmeier A."/>
            <person name="Kalinowski J."/>
            <person name="Ruckert C."/>
        </authorList>
    </citation>
    <scope>NUCLEOTIDE SEQUENCE</scope>
    <source>
        <strain evidence="1">VKM Ac-1069</strain>
    </source>
</reference>
<reference evidence="1" key="2">
    <citation type="submission" date="2023-01" db="EMBL/GenBank/DDBJ databases">
        <authorList>
            <person name="Sun Q."/>
            <person name="Evtushenko L."/>
        </authorList>
    </citation>
    <scope>NUCLEOTIDE SEQUENCE</scope>
    <source>
        <strain evidence="1">VKM Ac-1069</strain>
    </source>
</reference>
<dbReference type="Proteomes" id="UP001143463">
    <property type="component" value="Unassembled WGS sequence"/>
</dbReference>
<evidence type="ECO:0000313" key="2">
    <source>
        <dbReference type="Proteomes" id="UP001143463"/>
    </source>
</evidence>
<dbReference type="RefSeq" id="WP_271214839.1">
    <property type="nucleotide sequence ID" value="NZ_BSFQ01000002.1"/>
</dbReference>
<name>A0A9W6KYE6_9PSEU</name>
<evidence type="ECO:0000313" key="1">
    <source>
        <dbReference type="EMBL" id="GLL09480.1"/>
    </source>
</evidence>
<sequence>MMSETEIALAALSPDECRALLVTHRPRLGRLAFVAGDWPLVLPVNFAVDGDVVYFRSAAGSKVAAAARCERVTFQVDHVDEVWEEGWSLLAFGRLRVVEDPAELGRARQLPLRPWASGDRPYFLRLDVVSLTGRRIAYP</sequence>
<dbReference type="EMBL" id="BSFQ01000002">
    <property type="protein sequence ID" value="GLL09480.1"/>
    <property type="molecule type" value="Genomic_DNA"/>
</dbReference>
<evidence type="ECO:0008006" key="3">
    <source>
        <dbReference type="Google" id="ProtNLM"/>
    </source>
</evidence>